<dbReference type="AlphaFoldDB" id="A0A963Z3M9"/>
<dbReference type="PANTHER" id="PTHR23537">
    <property type="match status" value="1"/>
</dbReference>
<evidence type="ECO:0000313" key="6">
    <source>
        <dbReference type="EMBL" id="MCB8882172.1"/>
    </source>
</evidence>
<dbReference type="PROSITE" id="PS50850">
    <property type="entry name" value="MFS"/>
    <property type="match status" value="1"/>
</dbReference>
<sequence length="407" mass="41938">MPKSRSRHGAKPEVSPGRATLAAACASLVGIGLARFAYAPLLPAIIGAHWFAPSAAAYLGAANLVGYLAGALLTRPMASRLPAPALLRGFMLLASIAFFACSVPVSLVWFFVWRLLSGIAGGGLMVLAAPTVLPWIPQSRRGVASGVIFAGIGIGIAASGTIVPLLLQQNLALAWDGLGLLALVLTAVAWRGWPARSAPAPTLAARAKIPAHSPLPTTRLRALYVQYALNAAGLVPHMLFLVDYVARGLGQGLDSGAQYWVLFGLGAIIGPVLTGHLADRTGFGPALRLAFFIQAGAVILPALGTGTAGLILSSLVMGAFTPGIVPLVLGRVHELLAHHPSAQKQAWSTATTAFALLQAGGAYGLTYLLTATGGDYRLLFVIGACAFALGLGIDLVVGVSLSRRRFA</sequence>
<dbReference type="SUPFAM" id="SSF103473">
    <property type="entry name" value="MFS general substrate transporter"/>
    <property type="match status" value="1"/>
</dbReference>
<dbReference type="PANTHER" id="PTHR23537:SF1">
    <property type="entry name" value="SUGAR TRANSPORTER"/>
    <property type="match status" value="1"/>
</dbReference>
<organism evidence="6 7">
    <name type="scientific">Acidisoma cellulosilyticum</name>
    <dbReference type="NCBI Taxonomy" id="2802395"/>
    <lineage>
        <taxon>Bacteria</taxon>
        <taxon>Pseudomonadati</taxon>
        <taxon>Pseudomonadota</taxon>
        <taxon>Alphaproteobacteria</taxon>
        <taxon>Acetobacterales</taxon>
        <taxon>Acidocellaceae</taxon>
        <taxon>Acidisoma</taxon>
    </lineage>
</organism>
<keyword evidence="3 4" id="KW-0472">Membrane</keyword>
<dbReference type="InterPro" id="IPR036259">
    <property type="entry name" value="MFS_trans_sf"/>
</dbReference>
<keyword evidence="1 4" id="KW-0812">Transmembrane</keyword>
<comment type="caution">
    <text evidence="6">The sequence shown here is derived from an EMBL/GenBank/DDBJ whole genome shotgun (WGS) entry which is preliminary data.</text>
</comment>
<evidence type="ECO:0000256" key="1">
    <source>
        <dbReference type="ARBA" id="ARBA00022692"/>
    </source>
</evidence>
<dbReference type="GO" id="GO:0022857">
    <property type="term" value="F:transmembrane transporter activity"/>
    <property type="evidence" value="ECO:0007669"/>
    <property type="project" value="InterPro"/>
</dbReference>
<feature type="transmembrane region" description="Helical" evidence="4">
    <location>
        <begin position="50"/>
        <end position="73"/>
    </location>
</feature>
<accession>A0A963Z3M9</accession>
<evidence type="ECO:0000256" key="3">
    <source>
        <dbReference type="ARBA" id="ARBA00023136"/>
    </source>
</evidence>
<dbReference type="InterPro" id="IPR020846">
    <property type="entry name" value="MFS_dom"/>
</dbReference>
<feature type="transmembrane region" description="Helical" evidence="4">
    <location>
        <begin position="286"/>
        <end position="304"/>
    </location>
</feature>
<evidence type="ECO:0000259" key="5">
    <source>
        <dbReference type="PROSITE" id="PS50850"/>
    </source>
</evidence>
<feature type="transmembrane region" description="Helical" evidence="4">
    <location>
        <begin position="376"/>
        <end position="401"/>
    </location>
</feature>
<evidence type="ECO:0000256" key="4">
    <source>
        <dbReference type="SAM" id="Phobius"/>
    </source>
</evidence>
<dbReference type="Pfam" id="PF06779">
    <property type="entry name" value="MFS_4"/>
    <property type="match status" value="1"/>
</dbReference>
<protein>
    <submittedName>
        <fullName evidence="6">YbfB/YjiJ family MFS transporter</fullName>
    </submittedName>
</protein>
<feature type="domain" description="Major facilitator superfamily (MFS) profile" evidence="5">
    <location>
        <begin position="20"/>
        <end position="402"/>
    </location>
</feature>
<feature type="transmembrane region" description="Helical" evidence="4">
    <location>
        <begin position="118"/>
        <end position="136"/>
    </location>
</feature>
<dbReference type="GO" id="GO:0005886">
    <property type="term" value="C:plasma membrane"/>
    <property type="evidence" value="ECO:0007669"/>
    <property type="project" value="TreeGrafter"/>
</dbReference>
<feature type="transmembrane region" description="Helical" evidence="4">
    <location>
        <begin position="350"/>
        <end position="370"/>
    </location>
</feature>
<evidence type="ECO:0000313" key="7">
    <source>
        <dbReference type="Proteomes" id="UP000721844"/>
    </source>
</evidence>
<dbReference type="InterPro" id="IPR010645">
    <property type="entry name" value="MFS_4"/>
</dbReference>
<keyword evidence="2 4" id="KW-1133">Transmembrane helix</keyword>
<feature type="transmembrane region" description="Helical" evidence="4">
    <location>
        <begin position="257"/>
        <end position="274"/>
    </location>
</feature>
<name>A0A963Z3M9_9PROT</name>
<feature type="transmembrane region" description="Helical" evidence="4">
    <location>
        <begin position="227"/>
        <end position="245"/>
    </location>
</feature>
<dbReference type="EMBL" id="JAESVA010000006">
    <property type="protein sequence ID" value="MCB8882172.1"/>
    <property type="molecule type" value="Genomic_DNA"/>
</dbReference>
<keyword evidence="7" id="KW-1185">Reference proteome</keyword>
<feature type="transmembrane region" description="Helical" evidence="4">
    <location>
        <begin position="143"/>
        <end position="167"/>
    </location>
</feature>
<feature type="transmembrane region" description="Helical" evidence="4">
    <location>
        <begin position="173"/>
        <end position="193"/>
    </location>
</feature>
<dbReference type="RefSeq" id="WP_227308836.1">
    <property type="nucleotide sequence ID" value="NZ_JAESVA010000006.1"/>
</dbReference>
<gene>
    <name evidence="6" type="ORF">ACELLULO517_18140</name>
</gene>
<reference evidence="6 7" key="1">
    <citation type="journal article" date="2021" name="Microorganisms">
        <title>Acidisoma silvae sp. nov. and Acidisomacellulosilytica sp. nov., Two Acidophilic Bacteria Isolated from Decaying Wood, Hydrolyzing Cellulose and Producing Poly-3-hydroxybutyrate.</title>
        <authorList>
            <person name="Mieszkin S."/>
            <person name="Pouder E."/>
            <person name="Uroz S."/>
            <person name="Simon-Colin C."/>
            <person name="Alain K."/>
        </authorList>
    </citation>
    <scope>NUCLEOTIDE SEQUENCE [LARGE SCALE GENOMIC DNA]</scope>
    <source>
        <strain evidence="6 7">HW T5.17</strain>
    </source>
</reference>
<feature type="transmembrane region" description="Helical" evidence="4">
    <location>
        <begin position="21"/>
        <end position="38"/>
    </location>
</feature>
<evidence type="ECO:0000256" key="2">
    <source>
        <dbReference type="ARBA" id="ARBA00022989"/>
    </source>
</evidence>
<dbReference type="Proteomes" id="UP000721844">
    <property type="component" value="Unassembled WGS sequence"/>
</dbReference>
<dbReference type="Gene3D" id="1.20.1250.20">
    <property type="entry name" value="MFS general substrate transporter like domains"/>
    <property type="match status" value="2"/>
</dbReference>
<proteinExistence type="predicted"/>
<feature type="transmembrane region" description="Helical" evidence="4">
    <location>
        <begin position="85"/>
        <end position="112"/>
    </location>
</feature>